<keyword evidence="2" id="KW-0812">Transmembrane</keyword>
<dbReference type="Proteomes" id="UP000000305">
    <property type="component" value="Unassembled WGS sequence"/>
</dbReference>
<dbReference type="KEGG" id="dpx:DAPPUDRAFT_314988"/>
<feature type="transmembrane region" description="Helical" evidence="2">
    <location>
        <begin position="92"/>
        <end position="116"/>
    </location>
</feature>
<dbReference type="HOGENOM" id="CLU_1046818_0_0_1"/>
<evidence type="ECO:0000256" key="2">
    <source>
        <dbReference type="SAM" id="Phobius"/>
    </source>
</evidence>
<accession>E9G8C1</accession>
<proteinExistence type="predicted"/>
<gene>
    <name evidence="3" type="ORF">DAPPUDRAFT_314988</name>
</gene>
<dbReference type="OrthoDB" id="6376870at2759"/>
<reference evidence="3 4" key="1">
    <citation type="journal article" date="2011" name="Science">
        <title>The ecoresponsive genome of Daphnia pulex.</title>
        <authorList>
            <person name="Colbourne J.K."/>
            <person name="Pfrender M.E."/>
            <person name="Gilbert D."/>
            <person name="Thomas W.K."/>
            <person name="Tucker A."/>
            <person name="Oakley T.H."/>
            <person name="Tokishita S."/>
            <person name="Aerts A."/>
            <person name="Arnold G.J."/>
            <person name="Basu M.K."/>
            <person name="Bauer D.J."/>
            <person name="Caceres C.E."/>
            <person name="Carmel L."/>
            <person name="Casola C."/>
            <person name="Choi J.H."/>
            <person name="Detter J.C."/>
            <person name="Dong Q."/>
            <person name="Dusheyko S."/>
            <person name="Eads B.D."/>
            <person name="Frohlich T."/>
            <person name="Geiler-Samerotte K.A."/>
            <person name="Gerlach D."/>
            <person name="Hatcher P."/>
            <person name="Jogdeo S."/>
            <person name="Krijgsveld J."/>
            <person name="Kriventseva E.V."/>
            <person name="Kultz D."/>
            <person name="Laforsch C."/>
            <person name="Lindquist E."/>
            <person name="Lopez J."/>
            <person name="Manak J.R."/>
            <person name="Muller J."/>
            <person name="Pangilinan J."/>
            <person name="Patwardhan R.P."/>
            <person name="Pitluck S."/>
            <person name="Pritham E.J."/>
            <person name="Rechtsteiner A."/>
            <person name="Rho M."/>
            <person name="Rogozin I.B."/>
            <person name="Sakarya O."/>
            <person name="Salamov A."/>
            <person name="Schaack S."/>
            <person name="Shapiro H."/>
            <person name="Shiga Y."/>
            <person name="Skalitzky C."/>
            <person name="Smith Z."/>
            <person name="Souvorov A."/>
            <person name="Sung W."/>
            <person name="Tang Z."/>
            <person name="Tsuchiya D."/>
            <person name="Tu H."/>
            <person name="Vos H."/>
            <person name="Wang M."/>
            <person name="Wolf Y.I."/>
            <person name="Yamagata H."/>
            <person name="Yamada T."/>
            <person name="Ye Y."/>
            <person name="Shaw J.R."/>
            <person name="Andrews J."/>
            <person name="Crease T.J."/>
            <person name="Tang H."/>
            <person name="Lucas S.M."/>
            <person name="Robertson H.M."/>
            <person name="Bork P."/>
            <person name="Koonin E.V."/>
            <person name="Zdobnov E.M."/>
            <person name="Grigoriev I.V."/>
            <person name="Lynch M."/>
            <person name="Boore J.L."/>
        </authorList>
    </citation>
    <scope>NUCLEOTIDE SEQUENCE [LARGE SCALE GENOMIC DNA]</scope>
</reference>
<organism evidence="3 4">
    <name type="scientific">Daphnia pulex</name>
    <name type="common">Water flea</name>
    <dbReference type="NCBI Taxonomy" id="6669"/>
    <lineage>
        <taxon>Eukaryota</taxon>
        <taxon>Metazoa</taxon>
        <taxon>Ecdysozoa</taxon>
        <taxon>Arthropoda</taxon>
        <taxon>Crustacea</taxon>
        <taxon>Branchiopoda</taxon>
        <taxon>Diplostraca</taxon>
        <taxon>Cladocera</taxon>
        <taxon>Anomopoda</taxon>
        <taxon>Daphniidae</taxon>
        <taxon>Daphnia</taxon>
    </lineage>
</organism>
<keyword evidence="2" id="KW-1133">Transmembrane helix</keyword>
<name>E9G8C1_DAPPU</name>
<protein>
    <submittedName>
        <fullName evidence="3">Uncharacterized protein</fullName>
    </submittedName>
</protein>
<feature type="transmembrane region" description="Helical" evidence="2">
    <location>
        <begin position="136"/>
        <end position="163"/>
    </location>
</feature>
<dbReference type="InParanoid" id="E9G8C1"/>
<dbReference type="AlphaFoldDB" id="E9G8C1"/>
<feature type="region of interest" description="Disordered" evidence="1">
    <location>
        <begin position="1"/>
        <end position="24"/>
    </location>
</feature>
<evidence type="ECO:0000313" key="4">
    <source>
        <dbReference type="Proteomes" id="UP000000305"/>
    </source>
</evidence>
<keyword evidence="4" id="KW-1185">Reference proteome</keyword>
<evidence type="ECO:0000313" key="3">
    <source>
        <dbReference type="EMBL" id="EFX84300.1"/>
    </source>
</evidence>
<evidence type="ECO:0000256" key="1">
    <source>
        <dbReference type="SAM" id="MobiDB-lite"/>
    </source>
</evidence>
<dbReference type="EMBL" id="GL732535">
    <property type="protein sequence ID" value="EFX84300.1"/>
    <property type="molecule type" value="Genomic_DNA"/>
</dbReference>
<sequence>MPTTPVQTTPTSSSRSPSTTTQKAATTLMTTTTKSPVGFIDLTDVINKLVGRRDLSARPLRNRRASATTVAPAVSSSDTLTADHIPVYFEQVFFLSVAALVLVIMAEMATSAFIFFAHDKASNRNKNKNFDRDLKLLCELANFCVQPMLLVITGSFLCVSVVLQIGSITLACNLMDNRTESDPDKKLRRMMRSGRSDFQFASGNNMYNNPYTNPMPMPMPCCGGGGYGGMGGHHLPYPPSMMMPMQNMYPPVFTGPGQRPIVNIIS</sequence>
<keyword evidence="2" id="KW-0472">Membrane</keyword>